<accession>S3JJU9</accession>
<comment type="caution">
    <text evidence="1">The sequence shown here is derived from an EMBL/GenBank/DDBJ whole genome shotgun (WGS) entry which is preliminary data.</text>
</comment>
<reference evidence="1 2" key="1">
    <citation type="submission" date="2013-04" db="EMBL/GenBank/DDBJ databases">
        <authorList>
            <person name="Weinstock G."/>
            <person name="Sodergren E."/>
            <person name="Lobos E.A."/>
            <person name="Fulton L."/>
            <person name="Fulton R."/>
            <person name="Courtney L."/>
            <person name="Fronick C."/>
            <person name="O'Laughlin M."/>
            <person name="Godfrey J."/>
            <person name="Wilson R.M."/>
            <person name="Miner T."/>
            <person name="Farmer C."/>
            <person name="Delehaunty K."/>
            <person name="Cordes M."/>
            <person name="Minx P."/>
            <person name="Tomlinson C."/>
            <person name="Chen J."/>
            <person name="Wollam A."/>
            <person name="Pepin K.H."/>
            <person name="Palsikar V.B."/>
            <person name="Zhang X."/>
            <person name="Suruliraj S."/>
            <person name="Perna N.T."/>
            <person name="Plunkett G."/>
            <person name="Warren W."/>
            <person name="Mitreva M."/>
            <person name="Mardis E.R."/>
            <person name="Wilson R.K."/>
        </authorList>
    </citation>
    <scope>NUCLEOTIDE SEQUENCE [LARGE SCALE GENOMIC DNA]</scope>
    <source>
        <strain evidence="1 2">DSM 4568</strain>
    </source>
</reference>
<dbReference type="HOGENOM" id="CLU_028400_6_0_6"/>
<dbReference type="Proteomes" id="UP000014585">
    <property type="component" value="Unassembled WGS sequence"/>
</dbReference>
<gene>
    <name evidence="1" type="ORF">HMPREF0201_00168</name>
</gene>
<name>S3JJU9_9ENTR</name>
<sequence>MIKMAGRSKGYWPNQLIFSESRSLVTRKLMTLQGASPRRIPELLRSLERIAYMVRLSARRERVFPKVVREEPYKYKKAKKSQSVA</sequence>
<protein>
    <submittedName>
        <fullName evidence="1">Uncharacterized protein</fullName>
    </submittedName>
</protein>
<proteinExistence type="predicted"/>
<dbReference type="EMBL" id="ATDT01000003">
    <property type="protein sequence ID" value="EPF20442.1"/>
    <property type="molecule type" value="Genomic_DNA"/>
</dbReference>
<organism evidence="1 2">
    <name type="scientific">Cedecea davisae DSM 4568</name>
    <dbReference type="NCBI Taxonomy" id="566551"/>
    <lineage>
        <taxon>Bacteria</taxon>
        <taxon>Pseudomonadati</taxon>
        <taxon>Pseudomonadota</taxon>
        <taxon>Gammaproteobacteria</taxon>
        <taxon>Enterobacterales</taxon>
        <taxon>Enterobacteriaceae</taxon>
        <taxon>Cedecea</taxon>
    </lineage>
</organism>
<dbReference type="AlphaFoldDB" id="S3JJU9"/>
<dbReference type="STRING" id="566551.HMPREF0201_00168"/>
<evidence type="ECO:0000313" key="1">
    <source>
        <dbReference type="EMBL" id="EPF20442.1"/>
    </source>
</evidence>
<evidence type="ECO:0000313" key="2">
    <source>
        <dbReference type="Proteomes" id="UP000014585"/>
    </source>
</evidence>